<organism evidence="2 3">
    <name type="scientific">Dactylosporangium maewongense</name>
    <dbReference type="NCBI Taxonomy" id="634393"/>
    <lineage>
        <taxon>Bacteria</taxon>
        <taxon>Bacillati</taxon>
        <taxon>Actinomycetota</taxon>
        <taxon>Actinomycetes</taxon>
        <taxon>Micromonosporales</taxon>
        <taxon>Micromonosporaceae</taxon>
        <taxon>Dactylosporangium</taxon>
    </lineage>
</organism>
<reference evidence="3" key="1">
    <citation type="journal article" date="2019" name="Int. J. Syst. Evol. Microbiol.">
        <title>The Global Catalogue of Microorganisms (GCM) 10K type strain sequencing project: providing services to taxonomists for standard genome sequencing and annotation.</title>
        <authorList>
            <consortium name="The Broad Institute Genomics Platform"/>
            <consortium name="The Broad Institute Genome Sequencing Center for Infectious Disease"/>
            <person name="Wu L."/>
            <person name="Ma J."/>
        </authorList>
    </citation>
    <scope>NUCLEOTIDE SEQUENCE [LARGE SCALE GENOMIC DNA]</scope>
    <source>
        <strain evidence="3">JCM 15933</strain>
    </source>
</reference>
<protein>
    <submittedName>
        <fullName evidence="2">Uncharacterized protein</fullName>
    </submittedName>
</protein>
<feature type="region of interest" description="Disordered" evidence="1">
    <location>
        <begin position="171"/>
        <end position="190"/>
    </location>
</feature>
<accession>A0ABP4PC85</accession>
<name>A0ABP4PC85_9ACTN</name>
<keyword evidence="3" id="KW-1185">Reference proteome</keyword>
<proteinExistence type="predicted"/>
<gene>
    <name evidence="2" type="ORF">GCM10009827_118830</name>
</gene>
<sequence>MPPRPSTRAHAFGTAVGVGQSLSKVMPSTYNDPDIAAPDLTVRDYRPDRYRIDVTRQAADEITACEQHLQTLADAYGTDSDRYRSALASWHRHLAGLFSTSRGAETSVQRDGPLSLYVTASSGFVYGVIFHGEQRRCTAPGCPAVADDDPQHPTAVIWRPAPTAASVLDHEHQPSYPAGAPQPGIWSAHS</sequence>
<dbReference type="Proteomes" id="UP001501470">
    <property type="component" value="Unassembled WGS sequence"/>
</dbReference>
<dbReference type="EMBL" id="BAAAQD010000064">
    <property type="protein sequence ID" value="GAA1577226.1"/>
    <property type="molecule type" value="Genomic_DNA"/>
</dbReference>
<evidence type="ECO:0000256" key="1">
    <source>
        <dbReference type="SAM" id="MobiDB-lite"/>
    </source>
</evidence>
<evidence type="ECO:0000313" key="3">
    <source>
        <dbReference type="Proteomes" id="UP001501470"/>
    </source>
</evidence>
<comment type="caution">
    <text evidence="2">The sequence shown here is derived from an EMBL/GenBank/DDBJ whole genome shotgun (WGS) entry which is preliminary data.</text>
</comment>
<evidence type="ECO:0000313" key="2">
    <source>
        <dbReference type="EMBL" id="GAA1577226.1"/>
    </source>
</evidence>